<reference evidence="2 3" key="1">
    <citation type="submission" date="2020-08" db="EMBL/GenBank/DDBJ databases">
        <title>Genomic Encyclopedia of Type Strains, Phase IV (KMG-IV): sequencing the most valuable type-strain genomes for metagenomic binning, comparative biology and taxonomic classification.</title>
        <authorList>
            <person name="Goeker M."/>
        </authorList>
    </citation>
    <scope>NUCLEOTIDE SEQUENCE [LARGE SCALE GENOMIC DNA]</scope>
    <source>
        <strain evidence="2 3">DSM 106739</strain>
    </source>
</reference>
<feature type="chain" id="PRO_5032715626" evidence="1">
    <location>
        <begin position="30"/>
        <end position="264"/>
    </location>
</feature>
<dbReference type="SUPFAM" id="SSF53850">
    <property type="entry name" value="Periplasmic binding protein-like II"/>
    <property type="match status" value="1"/>
</dbReference>
<protein>
    <submittedName>
        <fullName evidence="2">ABC-type amino acid transport substrate-binding protein</fullName>
    </submittedName>
</protein>
<organism evidence="2 3">
    <name type="scientific">Niveibacterium umoris</name>
    <dbReference type="NCBI Taxonomy" id="1193620"/>
    <lineage>
        <taxon>Bacteria</taxon>
        <taxon>Pseudomonadati</taxon>
        <taxon>Pseudomonadota</taxon>
        <taxon>Betaproteobacteria</taxon>
        <taxon>Rhodocyclales</taxon>
        <taxon>Rhodocyclaceae</taxon>
        <taxon>Niveibacterium</taxon>
    </lineage>
</organism>
<dbReference type="EMBL" id="JACIET010000002">
    <property type="protein sequence ID" value="MBB4013556.1"/>
    <property type="molecule type" value="Genomic_DNA"/>
</dbReference>
<accession>A0A840BRV8</accession>
<proteinExistence type="predicted"/>
<dbReference type="Gene3D" id="3.40.190.10">
    <property type="entry name" value="Periplasmic binding protein-like II"/>
    <property type="match status" value="2"/>
</dbReference>
<dbReference type="Proteomes" id="UP000561045">
    <property type="component" value="Unassembled WGS sequence"/>
</dbReference>
<evidence type="ECO:0000313" key="3">
    <source>
        <dbReference type="Proteomes" id="UP000561045"/>
    </source>
</evidence>
<comment type="caution">
    <text evidence="2">The sequence shown here is derived from an EMBL/GenBank/DDBJ whole genome shotgun (WGS) entry which is preliminary data.</text>
</comment>
<evidence type="ECO:0000313" key="2">
    <source>
        <dbReference type="EMBL" id="MBB4013556.1"/>
    </source>
</evidence>
<gene>
    <name evidence="2" type="ORF">GGR36_002902</name>
</gene>
<keyword evidence="3" id="KW-1185">Reference proteome</keyword>
<name>A0A840BRV8_9RHOO</name>
<dbReference type="AlphaFoldDB" id="A0A840BRV8"/>
<dbReference type="RefSeq" id="WP_207064444.1">
    <property type="nucleotide sequence ID" value="NZ_JAFGZA010000022.1"/>
</dbReference>
<keyword evidence="1" id="KW-0732">Signal</keyword>
<evidence type="ECO:0000256" key="1">
    <source>
        <dbReference type="SAM" id="SignalP"/>
    </source>
</evidence>
<feature type="signal peptide" evidence="1">
    <location>
        <begin position="1"/>
        <end position="29"/>
    </location>
</feature>
<sequence length="264" mass="29840">MLCSIRFAGRPMRLIASLLLLVVSLSSRAALGQPLHVAVSEGWNMPFARFVRDAGGTRLEAGVIHDWYRALAAELGRPIDFTVLPPMRVDLLVRDEQIDLRCFSSPEWENKDLLQAYQWSDQQILSVEERLVGGPRAATVKRLEDLAGQSIGTVIGYRYPLLEPLFRQQRITREDAPSEAVMLEKQLLGRSDYSVVRALTLEYLQSQDPKWLGLQTSPLVVSSTPLYCLLRRGSGISMAQFDAALANLRRRGTMQQLLERYRLQ</sequence>